<keyword evidence="2" id="KW-1185">Reference proteome</keyword>
<dbReference type="InterPro" id="IPR006311">
    <property type="entry name" value="TAT_signal"/>
</dbReference>
<evidence type="ECO:0000313" key="1">
    <source>
        <dbReference type="EMBL" id="MQX36721.1"/>
    </source>
</evidence>
<dbReference type="OrthoDB" id="9791276at2"/>
<name>A0A7X1ZFP0_9PROT</name>
<accession>A0A7X1ZFP0</accession>
<dbReference type="EMBL" id="WIVE01000025">
    <property type="protein sequence ID" value="MQX36721.1"/>
    <property type="molecule type" value="Genomic_DNA"/>
</dbReference>
<protein>
    <submittedName>
        <fullName evidence="1">Uncharacterized protein</fullName>
    </submittedName>
</protein>
<dbReference type="PROSITE" id="PS51318">
    <property type="entry name" value="TAT"/>
    <property type="match status" value="1"/>
</dbReference>
<reference evidence="1 2" key="1">
    <citation type="submission" date="2019-10" db="EMBL/GenBank/DDBJ databases">
        <title>Draft whole-genome sequence of the purple nonsulfur photosynthetic bacterium Roseospira navarrensis DSM 15114.</title>
        <authorList>
            <person name="Kyndt J.A."/>
            <person name="Meyer T.E."/>
        </authorList>
    </citation>
    <scope>NUCLEOTIDE SEQUENCE [LARGE SCALE GENOMIC DNA]</scope>
    <source>
        <strain evidence="1 2">DSM 15114</strain>
    </source>
</reference>
<dbReference type="Proteomes" id="UP000434582">
    <property type="component" value="Unassembled WGS sequence"/>
</dbReference>
<sequence length="195" mass="19814">MLTPSRLPHRSDGPELGRRPLLRGLAALAAAVPLAGLTRPAGAHIGALSGAQDETALVVVDGPHGPGPGAPVAGDPATEALRPRLAALMDRVGTVVLVETGTPGAGVQIIRLRPGRDGRSRAVASRLVAPEAGPGLARVLRDMGVRDVILAGRVAGVRDAWTSRDPDAAALRVTVAPDACGPATDVNGHRQMPLV</sequence>
<evidence type="ECO:0000313" key="2">
    <source>
        <dbReference type="Proteomes" id="UP000434582"/>
    </source>
</evidence>
<dbReference type="SUPFAM" id="SSF52499">
    <property type="entry name" value="Isochorismatase-like hydrolases"/>
    <property type="match status" value="1"/>
</dbReference>
<organism evidence="1 2">
    <name type="scientific">Roseospira navarrensis</name>
    <dbReference type="NCBI Taxonomy" id="140058"/>
    <lineage>
        <taxon>Bacteria</taxon>
        <taxon>Pseudomonadati</taxon>
        <taxon>Pseudomonadota</taxon>
        <taxon>Alphaproteobacteria</taxon>
        <taxon>Rhodospirillales</taxon>
        <taxon>Rhodospirillaceae</taxon>
        <taxon>Roseospira</taxon>
    </lineage>
</organism>
<dbReference type="AlphaFoldDB" id="A0A7X1ZFP0"/>
<dbReference type="RefSeq" id="WP_153343477.1">
    <property type="nucleotide sequence ID" value="NZ_WIVE01000025.1"/>
</dbReference>
<comment type="caution">
    <text evidence="1">The sequence shown here is derived from an EMBL/GenBank/DDBJ whole genome shotgun (WGS) entry which is preliminary data.</text>
</comment>
<dbReference type="InterPro" id="IPR036380">
    <property type="entry name" value="Isochorismatase-like_sf"/>
</dbReference>
<proteinExistence type="predicted"/>
<gene>
    <name evidence="1" type="ORF">GHC57_09350</name>
</gene>